<evidence type="ECO:0000313" key="3">
    <source>
        <dbReference type="EMBL" id="KAJ8037921.1"/>
    </source>
</evidence>
<name>A0A9Q1HA78_HOLLE</name>
<dbReference type="GO" id="GO:0003682">
    <property type="term" value="F:chromatin binding"/>
    <property type="evidence" value="ECO:0007669"/>
    <property type="project" value="TreeGrafter"/>
</dbReference>
<feature type="region of interest" description="Disordered" evidence="1">
    <location>
        <begin position="89"/>
        <end position="151"/>
    </location>
</feature>
<sequence>MADDRIFIADCISKRRFRSGKAQYYVKWKGCPSSYNTWEPEENILDPGLILEFEARLAEASSKGKKPGRKPKLLKLKAVDFKGRPFENKQKDEKHITHTKPAWHGRTGNIPEAEKTGYSAEPRDVYSDQMSSSGLDVNNNATVEGPREDKWKVPRKPKSLFLEQSIRENSTCSSNVPQVPDTPSPFSAFGKADSPLMGMVPSPTYGQNCEFDSAKFRNGDYLVAPTMCARMNDEQDRKITGAKLTGIDFSNKISTASDGNSVKLGKFALLRKYRNSLEESDPVTTTDVTVEGVTVTVRESDRPQGFFGPSAPKPWCIV</sequence>
<dbReference type="GO" id="GO:0035102">
    <property type="term" value="C:PRC1 complex"/>
    <property type="evidence" value="ECO:0007669"/>
    <property type="project" value="TreeGrafter"/>
</dbReference>
<dbReference type="OrthoDB" id="1918685at2759"/>
<dbReference type="Gene3D" id="2.40.50.40">
    <property type="match status" value="1"/>
</dbReference>
<dbReference type="InterPro" id="IPR000953">
    <property type="entry name" value="Chromo/chromo_shadow_dom"/>
</dbReference>
<dbReference type="InterPro" id="IPR033773">
    <property type="entry name" value="CBX7_C"/>
</dbReference>
<protein>
    <submittedName>
        <fullName evidence="3">Chromobox protein-like 6</fullName>
    </submittedName>
</protein>
<dbReference type="PANTHER" id="PTHR46389">
    <property type="entry name" value="POLYCOMB GROUP PROTEIN PC"/>
    <property type="match status" value="1"/>
</dbReference>
<comment type="caution">
    <text evidence="3">The sequence shown here is derived from an EMBL/GenBank/DDBJ whole genome shotgun (WGS) entry which is preliminary data.</text>
</comment>
<dbReference type="InterPro" id="IPR016197">
    <property type="entry name" value="Chromo-like_dom_sf"/>
</dbReference>
<dbReference type="SUPFAM" id="SSF54160">
    <property type="entry name" value="Chromo domain-like"/>
    <property type="match status" value="1"/>
</dbReference>
<reference evidence="3" key="1">
    <citation type="submission" date="2021-10" db="EMBL/GenBank/DDBJ databases">
        <title>Tropical sea cucumber genome reveals ecological adaptation and Cuvierian tubules defense mechanism.</title>
        <authorList>
            <person name="Chen T."/>
        </authorList>
    </citation>
    <scope>NUCLEOTIDE SEQUENCE</scope>
    <source>
        <strain evidence="3">Nanhai2018</strain>
        <tissue evidence="3">Muscle</tissue>
    </source>
</reference>
<dbReference type="Pfam" id="PF17218">
    <property type="entry name" value="CBX7_C"/>
    <property type="match status" value="1"/>
</dbReference>
<dbReference type="InterPro" id="IPR023780">
    <property type="entry name" value="Chromo_domain"/>
</dbReference>
<accession>A0A9Q1HA78</accession>
<dbReference type="PROSITE" id="PS50013">
    <property type="entry name" value="CHROMO_2"/>
    <property type="match status" value="1"/>
</dbReference>
<organism evidence="3 4">
    <name type="scientific">Holothuria leucospilota</name>
    <name type="common">Black long sea cucumber</name>
    <name type="synonym">Mertensiothuria leucospilota</name>
    <dbReference type="NCBI Taxonomy" id="206669"/>
    <lineage>
        <taxon>Eukaryota</taxon>
        <taxon>Metazoa</taxon>
        <taxon>Echinodermata</taxon>
        <taxon>Eleutherozoa</taxon>
        <taxon>Echinozoa</taxon>
        <taxon>Holothuroidea</taxon>
        <taxon>Aspidochirotacea</taxon>
        <taxon>Aspidochirotida</taxon>
        <taxon>Holothuriidae</taxon>
        <taxon>Holothuria</taxon>
    </lineage>
</organism>
<gene>
    <name evidence="3" type="ORF">HOLleu_18863</name>
</gene>
<evidence type="ECO:0000259" key="2">
    <source>
        <dbReference type="PROSITE" id="PS50013"/>
    </source>
</evidence>
<dbReference type="AlphaFoldDB" id="A0A9Q1HA78"/>
<dbReference type="CDD" id="cd18627">
    <property type="entry name" value="CD_polycomb_like"/>
    <property type="match status" value="1"/>
</dbReference>
<dbReference type="SMART" id="SM00298">
    <property type="entry name" value="CHROMO"/>
    <property type="match status" value="1"/>
</dbReference>
<dbReference type="Proteomes" id="UP001152320">
    <property type="component" value="Chromosome 8"/>
</dbReference>
<evidence type="ECO:0000313" key="4">
    <source>
        <dbReference type="Proteomes" id="UP001152320"/>
    </source>
</evidence>
<dbReference type="Pfam" id="PF00385">
    <property type="entry name" value="Chromo"/>
    <property type="match status" value="1"/>
</dbReference>
<dbReference type="InterPro" id="IPR052458">
    <property type="entry name" value="PcG_PRC1-like_component"/>
</dbReference>
<proteinExistence type="predicted"/>
<evidence type="ECO:0000256" key="1">
    <source>
        <dbReference type="SAM" id="MobiDB-lite"/>
    </source>
</evidence>
<dbReference type="GO" id="GO:0000122">
    <property type="term" value="P:negative regulation of transcription by RNA polymerase II"/>
    <property type="evidence" value="ECO:0007669"/>
    <property type="project" value="TreeGrafter"/>
</dbReference>
<dbReference type="GO" id="GO:0000785">
    <property type="term" value="C:chromatin"/>
    <property type="evidence" value="ECO:0007669"/>
    <property type="project" value="TreeGrafter"/>
</dbReference>
<keyword evidence="4" id="KW-1185">Reference proteome</keyword>
<feature type="compositionally biased region" description="Polar residues" evidence="1">
    <location>
        <begin position="128"/>
        <end position="142"/>
    </location>
</feature>
<dbReference type="PANTHER" id="PTHR46389:SF3">
    <property type="entry name" value="POLYCOMB GROUP PROTEIN PC"/>
    <property type="match status" value="1"/>
</dbReference>
<dbReference type="EMBL" id="JAIZAY010000008">
    <property type="protein sequence ID" value="KAJ8037921.1"/>
    <property type="molecule type" value="Genomic_DNA"/>
</dbReference>
<feature type="domain" description="Chromo" evidence="2">
    <location>
        <begin position="1"/>
        <end position="65"/>
    </location>
</feature>